<dbReference type="InterPro" id="IPR050541">
    <property type="entry name" value="LRR_TM_domain-containing"/>
</dbReference>
<organism evidence="5 6">
    <name type="scientific">Holothuria leucospilota</name>
    <name type="common">Black long sea cucumber</name>
    <name type="synonym">Mertensiothuria leucospilota</name>
    <dbReference type="NCBI Taxonomy" id="206669"/>
    <lineage>
        <taxon>Eukaryota</taxon>
        <taxon>Metazoa</taxon>
        <taxon>Echinodermata</taxon>
        <taxon>Eleutherozoa</taxon>
        <taxon>Echinozoa</taxon>
        <taxon>Holothuroidea</taxon>
        <taxon>Aspidochirotacea</taxon>
        <taxon>Aspidochirotida</taxon>
        <taxon>Holothuriidae</taxon>
        <taxon>Holothuria</taxon>
    </lineage>
</organism>
<gene>
    <name evidence="5" type="ORF">HOLleu_02154</name>
</gene>
<sequence>MRTSGVFCWFIGILMMCPSPTENNLDPCTPCKCTFYYGGVNVNCSNRLLYEIPENIPPNATILDLGINRLTQIPEKIFSKNAMLSTIFLHGNNIQSLGDDVFAGTKIQYM</sequence>
<dbReference type="InterPro" id="IPR001611">
    <property type="entry name" value="Leu-rich_rpt"/>
</dbReference>
<keyword evidence="1" id="KW-0433">Leucine-rich repeat</keyword>
<dbReference type="PANTHER" id="PTHR24369">
    <property type="entry name" value="ANTIGEN BSP, PUTATIVE-RELATED"/>
    <property type="match status" value="1"/>
</dbReference>
<evidence type="ECO:0000256" key="3">
    <source>
        <dbReference type="ARBA" id="ARBA00022737"/>
    </source>
</evidence>
<evidence type="ECO:0000256" key="1">
    <source>
        <dbReference type="ARBA" id="ARBA00022614"/>
    </source>
</evidence>
<evidence type="ECO:0000256" key="2">
    <source>
        <dbReference type="ARBA" id="ARBA00022729"/>
    </source>
</evidence>
<reference evidence="5" key="1">
    <citation type="submission" date="2021-10" db="EMBL/GenBank/DDBJ databases">
        <title>Tropical sea cucumber genome reveals ecological adaptation and Cuvierian tubules defense mechanism.</title>
        <authorList>
            <person name="Chen T."/>
        </authorList>
    </citation>
    <scope>NUCLEOTIDE SEQUENCE</scope>
    <source>
        <strain evidence="5">Nanhai2018</strain>
        <tissue evidence="5">Muscle</tissue>
    </source>
</reference>
<name>A0A9Q1CP93_HOLLE</name>
<dbReference type="AlphaFoldDB" id="A0A9Q1CP93"/>
<proteinExistence type="predicted"/>
<keyword evidence="6" id="KW-1185">Reference proteome</keyword>
<keyword evidence="3" id="KW-0677">Repeat</keyword>
<comment type="caution">
    <text evidence="5">The sequence shown here is derived from an EMBL/GenBank/DDBJ whole genome shotgun (WGS) entry which is preliminary data.</text>
</comment>
<protein>
    <submittedName>
        <fullName evidence="5">Leucine-rich repeat-containing protein 3</fullName>
    </submittedName>
</protein>
<dbReference type="GO" id="GO:0005886">
    <property type="term" value="C:plasma membrane"/>
    <property type="evidence" value="ECO:0007669"/>
    <property type="project" value="TreeGrafter"/>
</dbReference>
<keyword evidence="2 4" id="KW-0732">Signal</keyword>
<feature type="signal peptide" evidence="4">
    <location>
        <begin position="1"/>
        <end position="23"/>
    </location>
</feature>
<evidence type="ECO:0000313" key="5">
    <source>
        <dbReference type="EMBL" id="KAJ8049412.1"/>
    </source>
</evidence>
<dbReference type="OrthoDB" id="10068119at2759"/>
<evidence type="ECO:0000313" key="6">
    <source>
        <dbReference type="Proteomes" id="UP001152320"/>
    </source>
</evidence>
<dbReference type="SUPFAM" id="SSF52058">
    <property type="entry name" value="L domain-like"/>
    <property type="match status" value="1"/>
</dbReference>
<accession>A0A9Q1CP93</accession>
<dbReference type="Pfam" id="PF13855">
    <property type="entry name" value="LRR_8"/>
    <property type="match status" value="1"/>
</dbReference>
<dbReference type="PANTHER" id="PTHR24369:SF210">
    <property type="entry name" value="CHAOPTIN-RELATED"/>
    <property type="match status" value="1"/>
</dbReference>
<feature type="chain" id="PRO_5040334949" evidence="4">
    <location>
        <begin position="24"/>
        <end position="110"/>
    </location>
</feature>
<dbReference type="InterPro" id="IPR032675">
    <property type="entry name" value="LRR_dom_sf"/>
</dbReference>
<dbReference type="EMBL" id="JAIZAY010000001">
    <property type="protein sequence ID" value="KAJ8049412.1"/>
    <property type="molecule type" value="Genomic_DNA"/>
</dbReference>
<dbReference type="Gene3D" id="3.80.10.10">
    <property type="entry name" value="Ribonuclease Inhibitor"/>
    <property type="match status" value="1"/>
</dbReference>
<evidence type="ECO:0000256" key="4">
    <source>
        <dbReference type="SAM" id="SignalP"/>
    </source>
</evidence>
<dbReference type="Proteomes" id="UP001152320">
    <property type="component" value="Chromosome 1"/>
</dbReference>